<evidence type="ECO:0000256" key="2">
    <source>
        <dbReference type="ARBA" id="ARBA00004236"/>
    </source>
</evidence>
<dbReference type="InterPro" id="IPR005467">
    <property type="entry name" value="His_kinase_dom"/>
</dbReference>
<keyword evidence="6 11" id="KW-0812">Transmembrane</keyword>
<dbReference type="PROSITE" id="PS50885">
    <property type="entry name" value="HAMP"/>
    <property type="match status" value="1"/>
</dbReference>
<keyword evidence="4" id="KW-0597">Phosphoprotein</keyword>
<keyword evidence="10 11" id="KW-0472">Membrane</keyword>
<keyword evidence="15" id="KW-1185">Reference proteome</keyword>
<keyword evidence="9" id="KW-0902">Two-component regulatory system</keyword>
<evidence type="ECO:0000256" key="5">
    <source>
        <dbReference type="ARBA" id="ARBA00022679"/>
    </source>
</evidence>
<dbReference type="Proteomes" id="UP001603978">
    <property type="component" value="Unassembled WGS sequence"/>
</dbReference>
<name>A0ABW7ANG6_9ACTN</name>
<dbReference type="SUPFAM" id="SSF55874">
    <property type="entry name" value="ATPase domain of HSP90 chaperone/DNA topoisomerase II/histidine kinase"/>
    <property type="match status" value="1"/>
</dbReference>
<evidence type="ECO:0000256" key="9">
    <source>
        <dbReference type="ARBA" id="ARBA00023012"/>
    </source>
</evidence>
<dbReference type="PANTHER" id="PTHR45436:SF5">
    <property type="entry name" value="SENSOR HISTIDINE KINASE TRCS"/>
    <property type="match status" value="1"/>
</dbReference>
<evidence type="ECO:0000259" key="12">
    <source>
        <dbReference type="PROSITE" id="PS50109"/>
    </source>
</evidence>
<dbReference type="PANTHER" id="PTHR45436">
    <property type="entry name" value="SENSOR HISTIDINE KINASE YKOH"/>
    <property type="match status" value="1"/>
</dbReference>
<dbReference type="CDD" id="cd00082">
    <property type="entry name" value="HisKA"/>
    <property type="match status" value="1"/>
</dbReference>
<evidence type="ECO:0000256" key="6">
    <source>
        <dbReference type="ARBA" id="ARBA00022692"/>
    </source>
</evidence>
<evidence type="ECO:0000256" key="3">
    <source>
        <dbReference type="ARBA" id="ARBA00012438"/>
    </source>
</evidence>
<evidence type="ECO:0000313" key="15">
    <source>
        <dbReference type="Proteomes" id="UP001603978"/>
    </source>
</evidence>
<evidence type="ECO:0000313" key="14">
    <source>
        <dbReference type="EMBL" id="MFG1707805.1"/>
    </source>
</evidence>
<keyword evidence="8 11" id="KW-1133">Transmembrane helix</keyword>
<dbReference type="InterPro" id="IPR050428">
    <property type="entry name" value="TCS_sensor_his_kinase"/>
</dbReference>
<dbReference type="RefSeq" id="WP_393171778.1">
    <property type="nucleotide sequence ID" value="NZ_JBICRM010000023.1"/>
</dbReference>
<dbReference type="SUPFAM" id="SSF47384">
    <property type="entry name" value="Homodimeric domain of signal transducing histidine kinase"/>
    <property type="match status" value="1"/>
</dbReference>
<dbReference type="Gene3D" id="6.10.340.10">
    <property type="match status" value="1"/>
</dbReference>
<dbReference type="Gene3D" id="1.10.287.130">
    <property type="match status" value="1"/>
</dbReference>
<keyword evidence="5" id="KW-0808">Transferase</keyword>
<feature type="transmembrane region" description="Helical" evidence="11">
    <location>
        <begin position="12"/>
        <end position="37"/>
    </location>
</feature>
<dbReference type="GO" id="GO:0016301">
    <property type="term" value="F:kinase activity"/>
    <property type="evidence" value="ECO:0007669"/>
    <property type="project" value="UniProtKB-KW"/>
</dbReference>
<proteinExistence type="predicted"/>
<evidence type="ECO:0000256" key="11">
    <source>
        <dbReference type="SAM" id="Phobius"/>
    </source>
</evidence>
<protein>
    <recommendedName>
        <fullName evidence="3">histidine kinase</fullName>
        <ecNumber evidence="3">2.7.13.3</ecNumber>
    </recommendedName>
</protein>
<accession>A0ABW7ANG6</accession>
<dbReference type="InterPro" id="IPR003594">
    <property type="entry name" value="HATPase_dom"/>
</dbReference>
<dbReference type="SMART" id="SM00304">
    <property type="entry name" value="HAMP"/>
    <property type="match status" value="1"/>
</dbReference>
<evidence type="ECO:0000256" key="10">
    <source>
        <dbReference type="ARBA" id="ARBA00023136"/>
    </source>
</evidence>
<dbReference type="EC" id="2.7.13.3" evidence="3"/>
<keyword evidence="7 14" id="KW-0418">Kinase</keyword>
<feature type="domain" description="Histidine kinase" evidence="12">
    <location>
        <begin position="244"/>
        <end position="450"/>
    </location>
</feature>
<feature type="domain" description="HAMP" evidence="13">
    <location>
        <begin position="183"/>
        <end position="236"/>
    </location>
</feature>
<dbReference type="PROSITE" id="PS50109">
    <property type="entry name" value="HIS_KIN"/>
    <property type="match status" value="1"/>
</dbReference>
<dbReference type="Gene3D" id="3.30.565.10">
    <property type="entry name" value="Histidine kinase-like ATPase, C-terminal domain"/>
    <property type="match status" value="1"/>
</dbReference>
<dbReference type="SMART" id="SM00388">
    <property type="entry name" value="HisKA"/>
    <property type="match status" value="1"/>
</dbReference>
<comment type="subcellular location">
    <subcellularLocation>
        <location evidence="2">Cell membrane</location>
    </subcellularLocation>
</comment>
<dbReference type="SMART" id="SM00387">
    <property type="entry name" value="HATPase_c"/>
    <property type="match status" value="1"/>
</dbReference>
<organism evidence="14 15">
    <name type="scientific">Nonomuraea marmarensis</name>
    <dbReference type="NCBI Taxonomy" id="3351344"/>
    <lineage>
        <taxon>Bacteria</taxon>
        <taxon>Bacillati</taxon>
        <taxon>Actinomycetota</taxon>
        <taxon>Actinomycetes</taxon>
        <taxon>Streptosporangiales</taxon>
        <taxon>Streptosporangiaceae</taxon>
        <taxon>Nonomuraea</taxon>
    </lineage>
</organism>
<evidence type="ECO:0000256" key="7">
    <source>
        <dbReference type="ARBA" id="ARBA00022777"/>
    </source>
</evidence>
<dbReference type="Pfam" id="PF00512">
    <property type="entry name" value="HisKA"/>
    <property type="match status" value="1"/>
</dbReference>
<gene>
    <name evidence="14" type="ORF">ACFLIM_31825</name>
</gene>
<dbReference type="EMBL" id="JBICRM010000023">
    <property type="protein sequence ID" value="MFG1707805.1"/>
    <property type="molecule type" value="Genomic_DNA"/>
</dbReference>
<comment type="caution">
    <text evidence="14">The sequence shown here is derived from an EMBL/GenBank/DDBJ whole genome shotgun (WGS) entry which is preliminary data.</text>
</comment>
<reference evidence="14 15" key="1">
    <citation type="submission" date="2024-10" db="EMBL/GenBank/DDBJ databases">
        <authorList>
            <person name="Topkara A.R."/>
            <person name="Saygin H."/>
        </authorList>
    </citation>
    <scope>NUCLEOTIDE SEQUENCE [LARGE SCALE GENOMIC DNA]</scope>
    <source>
        <strain evidence="14 15">M3C6</strain>
    </source>
</reference>
<dbReference type="InterPro" id="IPR036890">
    <property type="entry name" value="HATPase_C_sf"/>
</dbReference>
<evidence type="ECO:0000256" key="1">
    <source>
        <dbReference type="ARBA" id="ARBA00000085"/>
    </source>
</evidence>
<evidence type="ECO:0000256" key="8">
    <source>
        <dbReference type="ARBA" id="ARBA00022989"/>
    </source>
</evidence>
<dbReference type="InterPro" id="IPR003661">
    <property type="entry name" value="HisK_dim/P_dom"/>
</dbReference>
<evidence type="ECO:0000256" key="4">
    <source>
        <dbReference type="ARBA" id="ARBA00022553"/>
    </source>
</evidence>
<dbReference type="InterPro" id="IPR003660">
    <property type="entry name" value="HAMP_dom"/>
</dbReference>
<evidence type="ECO:0000259" key="13">
    <source>
        <dbReference type="PROSITE" id="PS50885"/>
    </source>
</evidence>
<dbReference type="InterPro" id="IPR036097">
    <property type="entry name" value="HisK_dim/P_sf"/>
</dbReference>
<dbReference type="Pfam" id="PF02518">
    <property type="entry name" value="HATPase_c"/>
    <property type="match status" value="1"/>
</dbReference>
<comment type="catalytic activity">
    <reaction evidence="1">
        <text>ATP + protein L-histidine = ADP + protein N-phospho-L-histidine.</text>
        <dbReference type="EC" id="2.7.13.3"/>
    </reaction>
</comment>
<feature type="transmembrane region" description="Helical" evidence="11">
    <location>
        <begin position="163"/>
        <end position="182"/>
    </location>
</feature>
<dbReference type="InterPro" id="IPR004358">
    <property type="entry name" value="Sig_transdc_His_kin-like_C"/>
</dbReference>
<dbReference type="PRINTS" id="PR00344">
    <property type="entry name" value="BCTRLSENSOR"/>
</dbReference>
<sequence length="454" mass="49388">MSLRPSQLSVQARLTVATAILSLIALTVVAIAGDLLLRNKIEQDIFRNTQRAATEWLGSMGATAPPPVTTSGVDLLQLVDASGRVVSASEAAAGRPRLSKIWPPSEDRIQNGVECATGQCVMFTATRPSPQEEELLWGGSSHVVYAGMEQPPILGTQRLEASLAAGVLSLTALMAWMASFLIRRTLLPVERMRARVAEITVTDLGLRVPIPPGHDAIAQLARTANKTLSRLQEAVEHQRRFSSMVSHELRTPLTGLRTQLEEALMYPAEVDPHAAIRDALCTTERFQAIIDEMLMLARVRTSTPSRLEPVGLTALVREEAANRKAGPPVCVRIGDDLHVRGNRVQLAEVLTNLLVNAQRHARTHVEVSVERSYGHALLAVLDDGEGVPPEDRERVFEPFVRLPCGRELDPEGSGLGLTISRAIAHAHRGSLSIEDSKRGAKFVLCLPLLNGDRQ</sequence>